<dbReference type="InterPro" id="IPR051339">
    <property type="entry name" value="DnaJ_subfamily_B"/>
</dbReference>
<dbReference type="PaxDb" id="3827-XP_004487195.1"/>
<dbReference type="RefSeq" id="XP_004487195.1">
    <property type="nucleotide sequence ID" value="XM_004487138.3"/>
</dbReference>
<proteinExistence type="predicted"/>
<dbReference type="FunFam" id="1.10.287.110:FF:000020">
    <property type="entry name" value="DnaJ subfamily B member 13"/>
    <property type="match status" value="1"/>
</dbReference>
<keyword evidence="1" id="KW-0143">Chaperone</keyword>
<dbReference type="FunFam" id="2.60.260.20:FF:000006">
    <property type="entry name" value="DnaJ subfamily B member 13"/>
    <property type="match status" value="1"/>
</dbReference>
<dbReference type="AlphaFoldDB" id="A0A1S2XFI8"/>
<dbReference type="PANTHER" id="PTHR24078">
    <property type="entry name" value="DNAJ HOMOLOG SUBFAMILY C MEMBER"/>
    <property type="match status" value="1"/>
</dbReference>
<dbReference type="OrthoDB" id="550424at2759"/>
<dbReference type="Gene3D" id="2.60.260.20">
    <property type="entry name" value="Urease metallochaperone UreE, N-terminal domain"/>
    <property type="match status" value="2"/>
</dbReference>
<dbReference type="InterPro" id="IPR036869">
    <property type="entry name" value="J_dom_sf"/>
</dbReference>
<evidence type="ECO:0000256" key="1">
    <source>
        <dbReference type="ARBA" id="ARBA00023186"/>
    </source>
</evidence>
<dbReference type="STRING" id="3827.A0A1S2XFI8"/>
<dbReference type="PROSITE" id="PS50076">
    <property type="entry name" value="DNAJ_2"/>
    <property type="match status" value="1"/>
</dbReference>
<keyword evidence="3" id="KW-1185">Reference proteome</keyword>
<feature type="domain" description="J" evidence="2">
    <location>
        <begin position="4"/>
        <end position="70"/>
    </location>
</feature>
<dbReference type="GO" id="GO:0005829">
    <property type="term" value="C:cytosol"/>
    <property type="evidence" value="ECO:0007669"/>
    <property type="project" value="TreeGrafter"/>
</dbReference>
<accession>A0A1S2XFI8</accession>
<reference evidence="3" key="1">
    <citation type="journal article" date="2013" name="Nat. Biotechnol.">
        <title>Draft genome sequence of chickpea (Cicer arietinum) provides a resource for trait improvement.</title>
        <authorList>
            <person name="Varshney R.K."/>
            <person name="Song C."/>
            <person name="Saxena R.K."/>
            <person name="Azam S."/>
            <person name="Yu S."/>
            <person name="Sharpe A.G."/>
            <person name="Cannon S."/>
            <person name="Baek J."/>
            <person name="Rosen B.D."/>
            <person name="Tar'an B."/>
            <person name="Millan T."/>
            <person name="Zhang X."/>
            <person name="Ramsay L.D."/>
            <person name="Iwata A."/>
            <person name="Wang Y."/>
            <person name="Nelson W."/>
            <person name="Farmer A.D."/>
            <person name="Gaur P.M."/>
            <person name="Soderlund C."/>
            <person name="Penmetsa R.V."/>
            <person name="Xu C."/>
            <person name="Bharti A.K."/>
            <person name="He W."/>
            <person name="Winter P."/>
            <person name="Zhao S."/>
            <person name="Hane J.K."/>
            <person name="Carrasquilla-Garcia N."/>
            <person name="Condie J.A."/>
            <person name="Upadhyaya H.D."/>
            <person name="Luo M.C."/>
            <person name="Thudi M."/>
            <person name="Gowda C.L."/>
            <person name="Singh N.P."/>
            <person name="Lichtenzveig J."/>
            <person name="Gali K.K."/>
            <person name="Rubio J."/>
            <person name="Nadarajan N."/>
            <person name="Dolezel J."/>
            <person name="Bansal K.C."/>
            <person name="Xu X."/>
            <person name="Edwards D."/>
            <person name="Zhang G."/>
            <person name="Kahl G."/>
            <person name="Gil J."/>
            <person name="Singh K.B."/>
            <person name="Datta S.K."/>
            <person name="Jackson S.A."/>
            <person name="Wang J."/>
            <person name="Cook D.R."/>
        </authorList>
    </citation>
    <scope>NUCLEOTIDE SEQUENCE [LARGE SCALE GENOMIC DNA]</scope>
    <source>
        <strain evidence="3">cv. CDC Frontier</strain>
    </source>
</reference>
<dbReference type="InterPro" id="IPR002939">
    <property type="entry name" value="DnaJ_C"/>
</dbReference>
<gene>
    <name evidence="4" type="primary">LOC101512982</name>
</gene>
<evidence type="ECO:0000259" key="2">
    <source>
        <dbReference type="PROSITE" id="PS50076"/>
    </source>
</evidence>
<dbReference type="PRINTS" id="PR00625">
    <property type="entry name" value="JDOMAIN"/>
</dbReference>
<dbReference type="Pfam" id="PF01556">
    <property type="entry name" value="DnaJ_C"/>
    <property type="match status" value="1"/>
</dbReference>
<evidence type="ECO:0000313" key="3">
    <source>
        <dbReference type="Proteomes" id="UP000087171"/>
    </source>
</evidence>
<dbReference type="KEGG" id="cam:101512982"/>
<dbReference type="InterPro" id="IPR008971">
    <property type="entry name" value="HSP40/DnaJ_pept-bd"/>
</dbReference>
<evidence type="ECO:0000313" key="4">
    <source>
        <dbReference type="RefSeq" id="XP_004487195.1"/>
    </source>
</evidence>
<dbReference type="GeneID" id="101512982"/>
<dbReference type="InterPro" id="IPR001623">
    <property type="entry name" value="DnaJ_domain"/>
</dbReference>
<dbReference type="GO" id="GO:0006457">
    <property type="term" value="P:protein folding"/>
    <property type="evidence" value="ECO:0007669"/>
    <property type="project" value="InterPro"/>
</dbReference>
<dbReference type="eggNOG" id="KOG0714">
    <property type="taxonomic scope" value="Eukaryota"/>
</dbReference>
<dbReference type="GO" id="GO:0051082">
    <property type="term" value="F:unfolded protein binding"/>
    <property type="evidence" value="ECO:0007669"/>
    <property type="project" value="InterPro"/>
</dbReference>
<dbReference type="SUPFAM" id="SSF49493">
    <property type="entry name" value="HSP40/DnaJ peptide-binding domain"/>
    <property type="match status" value="2"/>
</dbReference>
<dbReference type="PANTHER" id="PTHR24078:SF529">
    <property type="entry name" value="HEAT-SHOCK PROTEIN DNAJ"/>
    <property type="match status" value="1"/>
</dbReference>
<dbReference type="InterPro" id="IPR018253">
    <property type="entry name" value="DnaJ_domain_CS"/>
</dbReference>
<dbReference type="GO" id="GO:0051087">
    <property type="term" value="F:protein-folding chaperone binding"/>
    <property type="evidence" value="ECO:0007669"/>
    <property type="project" value="TreeGrafter"/>
</dbReference>
<dbReference type="CDD" id="cd06257">
    <property type="entry name" value="DnaJ"/>
    <property type="match status" value="1"/>
</dbReference>
<organism evidence="3 4">
    <name type="scientific">Cicer arietinum</name>
    <name type="common">Chickpea</name>
    <name type="synonym">Garbanzo</name>
    <dbReference type="NCBI Taxonomy" id="3827"/>
    <lineage>
        <taxon>Eukaryota</taxon>
        <taxon>Viridiplantae</taxon>
        <taxon>Streptophyta</taxon>
        <taxon>Embryophyta</taxon>
        <taxon>Tracheophyta</taxon>
        <taxon>Spermatophyta</taxon>
        <taxon>Magnoliopsida</taxon>
        <taxon>eudicotyledons</taxon>
        <taxon>Gunneridae</taxon>
        <taxon>Pentapetalae</taxon>
        <taxon>rosids</taxon>
        <taxon>fabids</taxon>
        <taxon>Fabales</taxon>
        <taxon>Fabaceae</taxon>
        <taxon>Papilionoideae</taxon>
        <taxon>50 kb inversion clade</taxon>
        <taxon>NPAAA clade</taxon>
        <taxon>Hologalegina</taxon>
        <taxon>IRL clade</taxon>
        <taxon>Cicereae</taxon>
        <taxon>Cicer</taxon>
    </lineage>
</organism>
<dbReference type="SMART" id="SM00271">
    <property type="entry name" value="DnaJ"/>
    <property type="match status" value="1"/>
</dbReference>
<dbReference type="SUPFAM" id="SSF46565">
    <property type="entry name" value="Chaperone J-domain"/>
    <property type="match status" value="1"/>
</dbReference>
<dbReference type="Gene3D" id="1.10.287.110">
    <property type="entry name" value="DnaJ domain"/>
    <property type="match status" value="1"/>
</dbReference>
<dbReference type="CDD" id="cd10747">
    <property type="entry name" value="DnaJ_C"/>
    <property type="match status" value="1"/>
</dbReference>
<dbReference type="Proteomes" id="UP000087171">
    <property type="component" value="Chromosome Ca1"/>
</dbReference>
<dbReference type="Pfam" id="PF00226">
    <property type="entry name" value="DnaJ"/>
    <property type="match status" value="1"/>
</dbReference>
<dbReference type="FunFam" id="2.60.260.20:FF:000002">
    <property type="entry name" value="Dnaj homolog subfamily b member"/>
    <property type="match status" value="1"/>
</dbReference>
<reference evidence="4" key="2">
    <citation type="submission" date="2025-08" db="UniProtKB">
        <authorList>
            <consortium name="RefSeq"/>
        </authorList>
    </citation>
    <scope>IDENTIFICATION</scope>
    <source>
        <tissue evidence="4">Etiolated seedlings</tissue>
    </source>
</reference>
<sequence>MGVDYYKVLQVDRNAKDDDLKKAYRKLAMKWHPDKNPNNKKEAEAKFKQISEAYDVLSDPQKKAIYDQYGEDGLKGQMPPPDSSAGGSGTTYYSADDFPFRFNHRNADDIFAEFFGVSSPFGGMGRGGGVGSRFPNGMFGSFGEGGGGGGVHMHQGPPRKPPPIENKLLCTLEEIFKGTTKKMKITREIFDANGKTMQLDEILTINVKPGWKKGTKITFPEKGNEHPNLTPADVVFIIDEKPHSVFTREGNDLIAIQKLSLAEALTGYTVNLTTLDGRNLTIPINNVIQPEYEEIVPREGMPLPKDPTKKGNLRIKFNIKFPTRLTADQKAGMKKLLTA</sequence>
<dbReference type="PROSITE" id="PS00636">
    <property type="entry name" value="DNAJ_1"/>
    <property type="match status" value="1"/>
</dbReference>
<protein>
    <submittedName>
        <fullName evidence="4">DnaJ homolog subfamily B member 13-like</fullName>
    </submittedName>
</protein>
<name>A0A1S2XFI8_CICAR</name>